<dbReference type="GeneID" id="55496047"/>
<gene>
    <name evidence="2" type="ORF">RUA4292_03998</name>
</gene>
<proteinExistence type="predicted"/>
<keyword evidence="1" id="KW-0732">Signal</keyword>
<dbReference type="EMBL" id="CYPU01000071">
    <property type="protein sequence ID" value="CUH49800.1"/>
    <property type="molecule type" value="Genomic_DNA"/>
</dbReference>
<accession>A0A0P1EHE6</accession>
<evidence type="ECO:0000313" key="2">
    <source>
        <dbReference type="EMBL" id="CUH49800.1"/>
    </source>
</evidence>
<feature type="chain" id="PRO_5006061564" evidence="1">
    <location>
        <begin position="26"/>
        <end position="224"/>
    </location>
</feature>
<organism evidence="2 3">
    <name type="scientific">Ruegeria atlantica</name>
    <dbReference type="NCBI Taxonomy" id="81569"/>
    <lineage>
        <taxon>Bacteria</taxon>
        <taxon>Pseudomonadati</taxon>
        <taxon>Pseudomonadota</taxon>
        <taxon>Alphaproteobacteria</taxon>
        <taxon>Rhodobacterales</taxon>
        <taxon>Roseobacteraceae</taxon>
        <taxon>Ruegeria</taxon>
    </lineage>
</organism>
<name>A0A0P1EHE6_9RHOB</name>
<sequence>MSFFKKIALCGAAASSTFVSTQSEASTVTIDFPGTVTSAYSYAQLGALPAPGGVSGGEQVVGSVTYDTNTATSVTPTYQYSNQSSQAFKFPTSGSVGYSYTINGTTWSSGNQIVVETANDAPSSSRGSTIFDQLWVTNNGAFGPSNDFRVVVACFLQSFVVKLLTSKVVLHFGVGEVLEPGVANYTNNPQGDYTEDFLNHAHFRSPSSPRLLQQISYQCEQSTQ</sequence>
<evidence type="ECO:0000313" key="3">
    <source>
        <dbReference type="Proteomes" id="UP000050783"/>
    </source>
</evidence>
<dbReference type="AlphaFoldDB" id="A0A0P1EHE6"/>
<dbReference type="RefSeq" id="WP_145975028.1">
    <property type="nucleotide sequence ID" value="NZ_CYPU01000071.1"/>
</dbReference>
<dbReference type="Proteomes" id="UP000050783">
    <property type="component" value="Unassembled WGS sequence"/>
</dbReference>
<protein>
    <submittedName>
        <fullName evidence="2">Uncharacterized protein</fullName>
    </submittedName>
</protein>
<reference evidence="2 3" key="1">
    <citation type="submission" date="2015-09" db="EMBL/GenBank/DDBJ databases">
        <authorList>
            <consortium name="Swine Surveillance"/>
        </authorList>
    </citation>
    <scope>NUCLEOTIDE SEQUENCE [LARGE SCALE GENOMIC DNA]</scope>
    <source>
        <strain evidence="2 3">CECT 4292</strain>
    </source>
</reference>
<feature type="signal peptide" evidence="1">
    <location>
        <begin position="1"/>
        <end position="25"/>
    </location>
</feature>
<evidence type="ECO:0000256" key="1">
    <source>
        <dbReference type="SAM" id="SignalP"/>
    </source>
</evidence>